<dbReference type="Proteomes" id="UP000282311">
    <property type="component" value="Unassembled WGS sequence"/>
</dbReference>
<dbReference type="EMBL" id="RBAH01000060">
    <property type="protein sequence ID" value="RKN60048.1"/>
    <property type="molecule type" value="Genomic_DNA"/>
</dbReference>
<dbReference type="AlphaFoldDB" id="A0A3B0AHK7"/>
<comment type="caution">
    <text evidence="1">The sequence shown here is derived from an EMBL/GenBank/DDBJ whole genome shotgun (WGS) entry which is preliminary data.</text>
</comment>
<reference evidence="1 2" key="1">
    <citation type="journal article" date="2007" name="Int. J. Syst. Evol. Microbiol.">
        <title>Paenibacillus ginsengarvi sp. nov., isolated from soil from ginseng cultivation.</title>
        <authorList>
            <person name="Yoon M.H."/>
            <person name="Ten L.N."/>
            <person name="Im W.T."/>
        </authorList>
    </citation>
    <scope>NUCLEOTIDE SEQUENCE [LARGE SCALE GENOMIC DNA]</scope>
    <source>
        <strain evidence="1 2">KCTC 13059</strain>
    </source>
</reference>
<dbReference type="RefSeq" id="WP_120752078.1">
    <property type="nucleotide sequence ID" value="NZ_RBAH01000060.1"/>
</dbReference>
<protein>
    <recommendedName>
        <fullName evidence="3">DNA topology modulation protein FlaR</fullName>
    </recommendedName>
</protein>
<proteinExistence type="predicted"/>
<evidence type="ECO:0000313" key="1">
    <source>
        <dbReference type="EMBL" id="RKN60048.1"/>
    </source>
</evidence>
<dbReference type="Gene3D" id="3.40.50.300">
    <property type="entry name" value="P-loop containing nucleotide triphosphate hydrolases"/>
    <property type="match status" value="1"/>
</dbReference>
<keyword evidence="2" id="KW-1185">Reference proteome</keyword>
<accession>A0A3B0AHK7</accession>
<gene>
    <name evidence="1" type="ORF">D7M11_35935</name>
</gene>
<dbReference type="PANTHER" id="PTHR37816:SF2">
    <property type="entry name" value="DNA TOPOLOGY MODULATION PROTEIN FLAR-RELATED PROTEIN"/>
    <property type="match status" value="1"/>
</dbReference>
<name>A0A3B0AHK7_9BACL</name>
<dbReference type="PANTHER" id="PTHR37816">
    <property type="entry name" value="YALI0E33011P"/>
    <property type="match status" value="1"/>
</dbReference>
<evidence type="ECO:0008006" key="3">
    <source>
        <dbReference type="Google" id="ProtNLM"/>
    </source>
</evidence>
<dbReference type="InterPro" id="IPR052922">
    <property type="entry name" value="Cytidylate_Kinase-2"/>
</dbReference>
<organism evidence="1 2">
    <name type="scientific">Paenibacillus ginsengarvi</name>
    <dbReference type="NCBI Taxonomy" id="400777"/>
    <lineage>
        <taxon>Bacteria</taxon>
        <taxon>Bacillati</taxon>
        <taxon>Bacillota</taxon>
        <taxon>Bacilli</taxon>
        <taxon>Bacillales</taxon>
        <taxon>Paenibacillaceae</taxon>
        <taxon>Paenibacillus</taxon>
    </lineage>
</organism>
<dbReference type="SUPFAM" id="SSF52540">
    <property type="entry name" value="P-loop containing nucleoside triphosphate hydrolases"/>
    <property type="match status" value="1"/>
</dbReference>
<evidence type="ECO:0000313" key="2">
    <source>
        <dbReference type="Proteomes" id="UP000282311"/>
    </source>
</evidence>
<dbReference type="InterPro" id="IPR027417">
    <property type="entry name" value="P-loop_NTPase"/>
</dbReference>
<sequence length="150" mass="17215">MLAIRIHIIGGSGSGKSYIAALLSDKLRIPHYDLDVIFWDHQSNEYGVRHRRMSVTAGSESIYPRDLEDVSRQVPHSAPTNTDGYKPVYIDMWTKLSKSWDIDEIKTSVRIIAKDFLGLNIGNVELIDTPTYEETRLSYEHDYKPFVNEN</sequence>